<feature type="region of interest" description="Disordered" evidence="1">
    <location>
        <begin position="1"/>
        <end position="69"/>
    </location>
</feature>
<feature type="compositionally biased region" description="Low complexity" evidence="1">
    <location>
        <begin position="51"/>
        <end position="69"/>
    </location>
</feature>
<feature type="compositionally biased region" description="Polar residues" evidence="1">
    <location>
        <begin position="17"/>
        <end position="30"/>
    </location>
</feature>
<evidence type="ECO:0000313" key="2">
    <source>
        <dbReference type="EMBL" id="OJT10534.1"/>
    </source>
</evidence>
<dbReference type="EMBL" id="MNAD01000773">
    <property type="protein sequence ID" value="OJT10534.1"/>
    <property type="molecule type" value="Genomic_DNA"/>
</dbReference>
<name>A0A1M2VSF0_TRAPU</name>
<gene>
    <name evidence="2" type="ORF">TRAPUB_12972</name>
</gene>
<organism evidence="2 3">
    <name type="scientific">Trametes pubescens</name>
    <name type="common">White-rot fungus</name>
    <dbReference type="NCBI Taxonomy" id="154538"/>
    <lineage>
        <taxon>Eukaryota</taxon>
        <taxon>Fungi</taxon>
        <taxon>Dikarya</taxon>
        <taxon>Basidiomycota</taxon>
        <taxon>Agaricomycotina</taxon>
        <taxon>Agaricomycetes</taxon>
        <taxon>Polyporales</taxon>
        <taxon>Polyporaceae</taxon>
        <taxon>Trametes</taxon>
    </lineage>
</organism>
<reference evidence="2 3" key="1">
    <citation type="submission" date="2016-10" db="EMBL/GenBank/DDBJ databases">
        <title>Genome sequence of the basidiomycete white-rot fungus Trametes pubescens.</title>
        <authorList>
            <person name="Makela M.R."/>
            <person name="Granchi Z."/>
            <person name="Peng M."/>
            <person name="De Vries R.P."/>
            <person name="Grigoriev I."/>
            <person name="Riley R."/>
            <person name="Hilden K."/>
        </authorList>
    </citation>
    <scope>NUCLEOTIDE SEQUENCE [LARGE SCALE GENOMIC DNA]</scope>
    <source>
        <strain evidence="2 3">FBCC735</strain>
    </source>
</reference>
<protein>
    <submittedName>
        <fullName evidence="2">Uncharacterized protein</fullName>
    </submittedName>
</protein>
<proteinExistence type="predicted"/>
<accession>A0A1M2VSF0</accession>
<keyword evidence="3" id="KW-1185">Reference proteome</keyword>
<sequence length="119" mass="12585">MPSPAPPQAQAGPSAATTSMRNIQRVTSASDAAAGHSPRPQEPVLSHRRQAGPSSAAAPTATQTPAERAAGWVAAVTDVLNLYKWSRASTVDDARRELTRVLAETEAHEDTLDVDVMSW</sequence>
<comment type="caution">
    <text evidence="2">The sequence shown here is derived from an EMBL/GenBank/DDBJ whole genome shotgun (WGS) entry which is preliminary data.</text>
</comment>
<dbReference type="AlphaFoldDB" id="A0A1M2VSF0"/>
<evidence type="ECO:0000313" key="3">
    <source>
        <dbReference type="Proteomes" id="UP000184267"/>
    </source>
</evidence>
<dbReference type="Proteomes" id="UP000184267">
    <property type="component" value="Unassembled WGS sequence"/>
</dbReference>
<evidence type="ECO:0000256" key="1">
    <source>
        <dbReference type="SAM" id="MobiDB-lite"/>
    </source>
</evidence>